<dbReference type="AlphaFoldDB" id="A0A3S4ZKI9"/>
<comment type="subcellular location">
    <subcellularLocation>
        <location evidence="1">Cytoplasm</location>
        <location evidence="1">Cytoskeleton</location>
    </subcellularLocation>
</comment>
<dbReference type="OrthoDB" id="5860513at2759"/>
<keyword evidence="4" id="KW-0493">Microtubule</keyword>
<dbReference type="GO" id="GO:0043015">
    <property type="term" value="F:gamma-tubulin binding"/>
    <property type="evidence" value="ECO:0007669"/>
    <property type="project" value="InterPro"/>
</dbReference>
<feature type="domain" description="Gamma tubulin complex component C-terminal" evidence="6">
    <location>
        <begin position="1"/>
        <end position="56"/>
    </location>
</feature>
<keyword evidence="3" id="KW-0963">Cytoplasm</keyword>
<comment type="similarity">
    <text evidence="2">Belongs to the TUBGCP family.</text>
</comment>
<dbReference type="Proteomes" id="UP000784294">
    <property type="component" value="Unassembled WGS sequence"/>
</dbReference>
<proteinExistence type="inferred from homology"/>
<evidence type="ECO:0000256" key="4">
    <source>
        <dbReference type="ARBA" id="ARBA00022701"/>
    </source>
</evidence>
<dbReference type="Gene3D" id="1.20.120.1900">
    <property type="entry name" value="Gamma-tubulin complex, C-terminal domain"/>
    <property type="match status" value="1"/>
</dbReference>
<evidence type="ECO:0000256" key="5">
    <source>
        <dbReference type="ARBA" id="ARBA00023212"/>
    </source>
</evidence>
<keyword evidence="5" id="KW-0206">Cytoskeleton</keyword>
<dbReference type="InterPro" id="IPR042241">
    <property type="entry name" value="GCP_C_sf"/>
</dbReference>
<dbReference type="EMBL" id="CAAALY010019060">
    <property type="protein sequence ID" value="VEL13824.1"/>
    <property type="molecule type" value="Genomic_DNA"/>
</dbReference>
<evidence type="ECO:0000313" key="8">
    <source>
        <dbReference type="Proteomes" id="UP000784294"/>
    </source>
</evidence>
<dbReference type="GO" id="GO:0005874">
    <property type="term" value="C:microtubule"/>
    <property type="evidence" value="ECO:0007669"/>
    <property type="project" value="UniProtKB-KW"/>
</dbReference>
<evidence type="ECO:0000259" key="6">
    <source>
        <dbReference type="Pfam" id="PF04130"/>
    </source>
</evidence>
<keyword evidence="8" id="KW-1185">Reference proteome</keyword>
<accession>A0A3S4ZKI9</accession>
<sequence>MDGVIEAHQVFLTTVITRCLLDADSRQLAGHLRSIFDLIICYTLLHHELSDAALTEAEARCRYQEEVGNIG</sequence>
<dbReference type="Pfam" id="PF04130">
    <property type="entry name" value="GCP_C_terminal"/>
    <property type="match status" value="1"/>
</dbReference>
<name>A0A3S4ZKI9_9PLAT</name>
<gene>
    <name evidence="7" type="ORF">PXEA_LOCUS7264</name>
</gene>
<evidence type="ECO:0000256" key="2">
    <source>
        <dbReference type="ARBA" id="ARBA00010337"/>
    </source>
</evidence>
<reference evidence="7" key="1">
    <citation type="submission" date="2018-11" db="EMBL/GenBank/DDBJ databases">
        <authorList>
            <consortium name="Pathogen Informatics"/>
        </authorList>
    </citation>
    <scope>NUCLEOTIDE SEQUENCE</scope>
</reference>
<evidence type="ECO:0000256" key="1">
    <source>
        <dbReference type="ARBA" id="ARBA00004245"/>
    </source>
</evidence>
<dbReference type="InterPro" id="IPR040457">
    <property type="entry name" value="GCP_C"/>
</dbReference>
<evidence type="ECO:0000313" key="7">
    <source>
        <dbReference type="EMBL" id="VEL13824.1"/>
    </source>
</evidence>
<protein>
    <recommendedName>
        <fullName evidence="6">Gamma tubulin complex component C-terminal domain-containing protein</fullName>
    </recommendedName>
</protein>
<comment type="caution">
    <text evidence="7">The sequence shown here is derived from an EMBL/GenBank/DDBJ whole genome shotgun (WGS) entry which is preliminary data.</text>
</comment>
<evidence type="ECO:0000256" key="3">
    <source>
        <dbReference type="ARBA" id="ARBA00022490"/>
    </source>
</evidence>
<organism evidence="7 8">
    <name type="scientific">Protopolystoma xenopodis</name>
    <dbReference type="NCBI Taxonomy" id="117903"/>
    <lineage>
        <taxon>Eukaryota</taxon>
        <taxon>Metazoa</taxon>
        <taxon>Spiralia</taxon>
        <taxon>Lophotrochozoa</taxon>
        <taxon>Platyhelminthes</taxon>
        <taxon>Monogenea</taxon>
        <taxon>Polyopisthocotylea</taxon>
        <taxon>Polystomatidea</taxon>
        <taxon>Polystomatidae</taxon>
        <taxon>Protopolystoma</taxon>
    </lineage>
</organism>